<dbReference type="EMBL" id="WNUI01000234">
    <property type="protein sequence ID" value="MDZ4910384.1"/>
    <property type="molecule type" value="Genomic_DNA"/>
</dbReference>
<dbReference type="InterPro" id="IPR053166">
    <property type="entry name" value="UPF0718_permease"/>
</dbReference>
<dbReference type="RefSeq" id="WP_322395617.1">
    <property type="nucleotide sequence ID" value="NZ_WNUI01000234.1"/>
</dbReference>
<feature type="non-terminal residue" evidence="8">
    <location>
        <position position="149"/>
    </location>
</feature>
<evidence type="ECO:0000313" key="8">
    <source>
        <dbReference type="EMBL" id="MDZ4910384.1"/>
    </source>
</evidence>
<protein>
    <submittedName>
        <fullName evidence="8">Permease</fullName>
    </submittedName>
</protein>
<dbReference type="Proteomes" id="UP001288778">
    <property type="component" value="Unassembled WGS sequence"/>
</dbReference>
<proteinExistence type="inferred from homology"/>
<keyword evidence="6 7" id="KW-0472">Membrane</keyword>
<evidence type="ECO:0000256" key="6">
    <source>
        <dbReference type="ARBA" id="ARBA00023136"/>
    </source>
</evidence>
<evidence type="ECO:0000256" key="2">
    <source>
        <dbReference type="ARBA" id="ARBA00006386"/>
    </source>
</evidence>
<dbReference type="PANTHER" id="PTHR42775:SF2">
    <property type="entry name" value="PERMEASE"/>
    <property type="match status" value="1"/>
</dbReference>
<keyword evidence="4 7" id="KW-0812">Transmembrane</keyword>
<dbReference type="AlphaFoldDB" id="A0AAW9HXD3"/>
<evidence type="ECO:0000256" key="7">
    <source>
        <dbReference type="SAM" id="Phobius"/>
    </source>
</evidence>
<keyword evidence="3" id="KW-1003">Cell membrane</keyword>
<comment type="caution">
    <text evidence="8">The sequence shown here is derived from an EMBL/GenBank/DDBJ whole genome shotgun (WGS) entry which is preliminary data.</text>
</comment>
<feature type="transmembrane region" description="Helical" evidence="7">
    <location>
        <begin position="86"/>
        <end position="109"/>
    </location>
</feature>
<reference evidence="8" key="1">
    <citation type="submission" date="2019-11" db="EMBL/GenBank/DDBJ databases">
        <title>Characterization of Clostridium perfringens isolates from swine manure treated agricultural soils.</title>
        <authorList>
            <person name="Wushke S.T."/>
        </authorList>
    </citation>
    <scope>NUCLEOTIDE SEQUENCE</scope>
    <source>
        <strain evidence="8">X94</strain>
    </source>
</reference>
<feature type="transmembrane region" description="Helical" evidence="7">
    <location>
        <begin position="43"/>
        <end position="65"/>
    </location>
</feature>
<organism evidence="8 9">
    <name type="scientific">Clostridium perfringens</name>
    <dbReference type="NCBI Taxonomy" id="1502"/>
    <lineage>
        <taxon>Bacteria</taxon>
        <taxon>Bacillati</taxon>
        <taxon>Bacillota</taxon>
        <taxon>Clostridia</taxon>
        <taxon>Eubacteriales</taxon>
        <taxon>Clostridiaceae</taxon>
        <taxon>Clostridium</taxon>
    </lineage>
</organism>
<sequence length="149" mass="16451">MNAFNFFTEQILGMKWLSNLITIFVENILKLDVSSSIGGSIQFFIYDTIKIFILLTVLIFFISYIQSYFPPEKTKRILTRFKGISGATISALLGTVTPFCSCSSIPIFIGFSNAGLPLGVTFSFLISSPMVDIASLLLLASFFGMKISI</sequence>
<gene>
    <name evidence="8" type="ORF">GNF68_15335</name>
</gene>
<dbReference type="InterPro" id="IPR005524">
    <property type="entry name" value="DUF318"/>
</dbReference>
<feature type="transmembrane region" description="Helical" evidence="7">
    <location>
        <begin position="121"/>
        <end position="143"/>
    </location>
</feature>
<comment type="similarity">
    <text evidence="2">Belongs to the UPF0718 family.</text>
</comment>
<accession>A0AAW9HXD3</accession>
<evidence type="ECO:0000313" key="9">
    <source>
        <dbReference type="Proteomes" id="UP001288778"/>
    </source>
</evidence>
<keyword evidence="5 7" id="KW-1133">Transmembrane helix</keyword>
<dbReference type="Pfam" id="PF03773">
    <property type="entry name" value="ArsP_1"/>
    <property type="match status" value="1"/>
</dbReference>
<evidence type="ECO:0000256" key="1">
    <source>
        <dbReference type="ARBA" id="ARBA00004651"/>
    </source>
</evidence>
<evidence type="ECO:0000256" key="3">
    <source>
        <dbReference type="ARBA" id="ARBA00022475"/>
    </source>
</evidence>
<name>A0AAW9HXD3_CLOPF</name>
<dbReference type="GO" id="GO:0005886">
    <property type="term" value="C:plasma membrane"/>
    <property type="evidence" value="ECO:0007669"/>
    <property type="project" value="UniProtKB-SubCell"/>
</dbReference>
<evidence type="ECO:0000256" key="4">
    <source>
        <dbReference type="ARBA" id="ARBA00022692"/>
    </source>
</evidence>
<dbReference type="PANTHER" id="PTHR42775">
    <property type="entry name" value="PERMEASE RV2963-RELATED"/>
    <property type="match status" value="1"/>
</dbReference>
<evidence type="ECO:0000256" key="5">
    <source>
        <dbReference type="ARBA" id="ARBA00022989"/>
    </source>
</evidence>
<comment type="subcellular location">
    <subcellularLocation>
        <location evidence="1">Cell membrane</location>
        <topology evidence="1">Multi-pass membrane protein</topology>
    </subcellularLocation>
</comment>